<dbReference type="AlphaFoldDB" id="A0A9W8WEJ3"/>
<reference evidence="2" key="1">
    <citation type="submission" date="2022-10" db="EMBL/GenBank/DDBJ databases">
        <title>Tapping the CABI collections for fungal endophytes: first genome assemblies for Collariella, Neodidymelliopsis, Ascochyta clinopodiicola, Didymella pomorum, Didymosphaeria variabile, Neocosmospora piperis and Neocucurbitaria cava.</title>
        <authorList>
            <person name="Hill R."/>
        </authorList>
    </citation>
    <scope>NUCLEOTIDE SEQUENCE</scope>
    <source>
        <strain evidence="2">IMI 366586</strain>
    </source>
</reference>
<gene>
    <name evidence="2" type="ORF">N0V84_004955</name>
</gene>
<dbReference type="EMBL" id="JAPEUR010000086">
    <property type="protein sequence ID" value="KAJ4322120.1"/>
    <property type="molecule type" value="Genomic_DNA"/>
</dbReference>
<evidence type="ECO:0000256" key="1">
    <source>
        <dbReference type="SAM" id="Coils"/>
    </source>
</evidence>
<dbReference type="OrthoDB" id="10635398at2759"/>
<evidence type="ECO:0000313" key="3">
    <source>
        <dbReference type="Proteomes" id="UP001140502"/>
    </source>
</evidence>
<organism evidence="2 3">
    <name type="scientific">Fusarium piperis</name>
    <dbReference type="NCBI Taxonomy" id="1435070"/>
    <lineage>
        <taxon>Eukaryota</taxon>
        <taxon>Fungi</taxon>
        <taxon>Dikarya</taxon>
        <taxon>Ascomycota</taxon>
        <taxon>Pezizomycotina</taxon>
        <taxon>Sordariomycetes</taxon>
        <taxon>Hypocreomycetidae</taxon>
        <taxon>Hypocreales</taxon>
        <taxon>Nectriaceae</taxon>
        <taxon>Fusarium</taxon>
        <taxon>Fusarium solani species complex</taxon>
    </lineage>
</organism>
<protein>
    <submittedName>
        <fullName evidence="2">Uncharacterized protein</fullName>
    </submittedName>
</protein>
<comment type="caution">
    <text evidence="2">The sequence shown here is derived from an EMBL/GenBank/DDBJ whole genome shotgun (WGS) entry which is preliminary data.</text>
</comment>
<sequence length="167" mass="19546">MKPCPVSALGKRPRAPEFNQVDVEATCIEVFQEHSAQQRQRIQSELDDLKNEMMNDLRKEMKKNLQKEMKKNLQKEMKRLKEGLKEYSSWRINELDPANTYSRTEVDDLIAQAESESRDLMDIKVDDGILRAKGDMEEHIKQELQNAEEQVLRRLGSARWVLDDESV</sequence>
<keyword evidence="3" id="KW-1185">Reference proteome</keyword>
<proteinExistence type="predicted"/>
<keyword evidence="1" id="KW-0175">Coiled coil</keyword>
<evidence type="ECO:0000313" key="2">
    <source>
        <dbReference type="EMBL" id="KAJ4322120.1"/>
    </source>
</evidence>
<feature type="coiled-coil region" evidence="1">
    <location>
        <begin position="32"/>
        <end position="86"/>
    </location>
</feature>
<name>A0A9W8WEJ3_9HYPO</name>
<accession>A0A9W8WEJ3</accession>
<dbReference type="Proteomes" id="UP001140502">
    <property type="component" value="Unassembled WGS sequence"/>
</dbReference>